<dbReference type="Proteomes" id="UP000077684">
    <property type="component" value="Unassembled WGS sequence"/>
</dbReference>
<evidence type="ECO:0000256" key="1">
    <source>
        <dbReference type="SAM" id="MobiDB-lite"/>
    </source>
</evidence>
<comment type="caution">
    <text evidence="2">The sequence shown here is derived from an EMBL/GenBank/DDBJ whole genome shotgun (WGS) entry which is preliminary data.</text>
</comment>
<dbReference type="EMBL" id="LWDE02000402">
    <property type="protein sequence ID" value="KAE8248001.1"/>
    <property type="molecule type" value="Genomic_DNA"/>
</dbReference>
<organism evidence="2 3">
    <name type="scientific">Tilletia controversa</name>
    <name type="common">dwarf bunt fungus</name>
    <dbReference type="NCBI Taxonomy" id="13291"/>
    <lineage>
        <taxon>Eukaryota</taxon>
        <taxon>Fungi</taxon>
        <taxon>Dikarya</taxon>
        <taxon>Basidiomycota</taxon>
        <taxon>Ustilaginomycotina</taxon>
        <taxon>Exobasidiomycetes</taxon>
        <taxon>Tilletiales</taxon>
        <taxon>Tilletiaceae</taxon>
        <taxon>Tilletia</taxon>
    </lineage>
</organism>
<accession>A0A8X7MT13</accession>
<feature type="compositionally biased region" description="Low complexity" evidence="1">
    <location>
        <begin position="432"/>
        <end position="444"/>
    </location>
</feature>
<dbReference type="AlphaFoldDB" id="A0A8X7MT13"/>
<feature type="compositionally biased region" description="Polar residues" evidence="1">
    <location>
        <begin position="349"/>
        <end position="358"/>
    </location>
</feature>
<feature type="compositionally biased region" description="Low complexity" evidence="1">
    <location>
        <begin position="212"/>
        <end position="225"/>
    </location>
</feature>
<reference evidence="2" key="1">
    <citation type="submission" date="2016-04" db="EMBL/GenBank/DDBJ databases">
        <authorList>
            <person name="Nguyen H.D."/>
            <person name="Samba Siva P."/>
            <person name="Cullis J."/>
            <person name="Levesque C.A."/>
            <person name="Hambleton S."/>
        </authorList>
    </citation>
    <scope>NUCLEOTIDE SEQUENCE</scope>
    <source>
        <strain evidence="2">DAOMC 236426</strain>
    </source>
</reference>
<reference evidence="2" key="2">
    <citation type="journal article" date="2019" name="IMA Fungus">
        <title>Genome sequencing and comparison of five Tilletia species to identify candidate genes for the detection of regulated species infecting wheat.</title>
        <authorList>
            <person name="Nguyen H.D.T."/>
            <person name="Sultana T."/>
            <person name="Kesanakurti P."/>
            <person name="Hambleton S."/>
        </authorList>
    </citation>
    <scope>NUCLEOTIDE SEQUENCE</scope>
    <source>
        <strain evidence="2">DAOMC 236426</strain>
    </source>
</reference>
<keyword evidence="3" id="KW-1185">Reference proteome</keyword>
<feature type="region of interest" description="Disordered" evidence="1">
    <location>
        <begin position="254"/>
        <end position="273"/>
    </location>
</feature>
<feature type="region of interest" description="Disordered" evidence="1">
    <location>
        <begin position="321"/>
        <end position="358"/>
    </location>
</feature>
<feature type="compositionally biased region" description="Polar residues" evidence="1">
    <location>
        <begin position="406"/>
        <end position="431"/>
    </location>
</feature>
<gene>
    <name evidence="2" type="ORF">A4X06_0g4033</name>
</gene>
<proteinExistence type="predicted"/>
<evidence type="ECO:0000313" key="2">
    <source>
        <dbReference type="EMBL" id="KAE8248001.1"/>
    </source>
</evidence>
<feature type="region of interest" description="Disordered" evidence="1">
    <location>
        <begin position="378"/>
        <end position="485"/>
    </location>
</feature>
<evidence type="ECO:0000313" key="3">
    <source>
        <dbReference type="Proteomes" id="UP000077684"/>
    </source>
</evidence>
<sequence length="485" mass="51085">MRLNTSQSLGASSGREQDFQWNFRIPDTAPSSIVSLRCKSSFDSSGITEVLRSSCQLAQQGSVISSLQAPLSGHELDYVPAPNTWGLLPADTTTLHLDVARSVPPSREVHSNDLGPTQPGWQARSNEAGLHIGSTSASAIQQLRSTLSSTVVNNRPGALPLPWQSPGFGSQYGIEQTLESLNSSNDSSQMGSVPPSTSTSEGGSQRAAPAHDLGSTSSDSLGPSLSIWQKHQHGATSGLPPQIYGAFASALGSPLSSVPSAHDSNSREDVTSFSTSGSIATSISSSGQVLTDTSHFAPPGHRAAEGFLLAAQQQQQQYYPHPQLLPSPQQPPYHHHQQQSPQSSALWAGSSQAHSPNSPVAHIHRTFYELQQLSMSSPNVRMNAPSHQRSRPPSFISPDALGDVQGRTSSSATSPGSVEVSSFPTPSSILWQSHQQQGHPQQPSLDTNTAGQNHGPVPLAGELALFQDHYSGDTGGAAAQHPQGS</sequence>
<feature type="region of interest" description="Disordered" evidence="1">
    <location>
        <begin position="182"/>
        <end position="225"/>
    </location>
</feature>
<protein>
    <submittedName>
        <fullName evidence="2">Uncharacterized protein</fullName>
    </submittedName>
</protein>
<name>A0A8X7MT13_9BASI</name>
<feature type="compositionally biased region" description="Polar residues" evidence="1">
    <location>
        <begin position="182"/>
        <end position="203"/>
    </location>
</feature>
<feature type="compositionally biased region" description="Polar residues" evidence="1">
    <location>
        <begin position="254"/>
        <end position="263"/>
    </location>
</feature>